<name>A0A7D5W022_PSEPU</name>
<evidence type="ECO:0000256" key="1">
    <source>
        <dbReference type="ARBA" id="ARBA00022723"/>
    </source>
</evidence>
<reference evidence="2 3" key="1">
    <citation type="journal article" date="2009" name="Mikrobiologiia">
        <title>[Phenanthren biodegradation and interaction of Pseudomonas putida BS3701 and Burkholderia sp.BS3702 in plant rhizosphere].</title>
        <authorList>
            <person name="Ovchinnikova A.A."/>
            <person name="Vetrova A.A."/>
            <person name="Filonov A.E."/>
            <person name="Boronin A.M."/>
        </authorList>
    </citation>
    <scope>NUCLEOTIDE SEQUENCE [LARGE SCALE GENOMIC DNA]</scope>
    <source>
        <strain evidence="2 3">BS3701</strain>
    </source>
</reference>
<protein>
    <submittedName>
        <fullName evidence="2">Isocitrate lyase/PEP mutase family protein</fullName>
    </submittedName>
</protein>
<keyword evidence="1" id="KW-0479">Metal-binding</keyword>
<keyword evidence="2" id="KW-0456">Lyase</keyword>
<dbReference type="GO" id="GO:0019629">
    <property type="term" value="P:propionate catabolic process, 2-methylcitrate cycle"/>
    <property type="evidence" value="ECO:0007669"/>
    <property type="project" value="TreeGrafter"/>
</dbReference>
<dbReference type="PANTHER" id="PTHR42905:SF3">
    <property type="entry name" value="OXALOACETATE DECARBOXYLASE"/>
    <property type="match status" value="1"/>
</dbReference>
<dbReference type="Proteomes" id="UP000510934">
    <property type="component" value="Chromosome"/>
</dbReference>
<dbReference type="AlphaFoldDB" id="A0A7D5W022"/>
<proteinExistence type="predicted"/>
<sequence length="288" mass="30961">MHNRSHHQLRNDFRVLLNGHACLSTASVFDPLSARIASDLGFEVGILGGSVASLQVLGAPDIALITLSEFAEQATRIGRVASLPIIADADHGYGNALNAMRTVVELERAGVAALTIEDTLLPARFGSGALELISTEEATGKLRAAQEARIDSSLAIIARTHAGVQPLQDVIRRTREFERSGADAVCLVGVKDVHELAAIADGLTLPVMLITYGNSELRDAPGLAELGVRIVVDGHQAYFASVQATYESLRIQRRRQVNADKSASTLVAGYCLQNEYKDWAAKFMLFSK</sequence>
<dbReference type="RefSeq" id="WP_108079311.1">
    <property type="nucleotide sequence ID" value="NZ_CP059052.1"/>
</dbReference>
<evidence type="ECO:0000313" key="3">
    <source>
        <dbReference type="Proteomes" id="UP000510934"/>
    </source>
</evidence>
<dbReference type="PANTHER" id="PTHR42905">
    <property type="entry name" value="PHOSPHOENOLPYRUVATE CARBOXYLASE"/>
    <property type="match status" value="1"/>
</dbReference>
<dbReference type="CDD" id="cd00377">
    <property type="entry name" value="ICL_PEPM"/>
    <property type="match status" value="1"/>
</dbReference>
<evidence type="ECO:0000313" key="2">
    <source>
        <dbReference type="EMBL" id="QLJ15945.1"/>
    </source>
</evidence>
<dbReference type="InterPro" id="IPR040442">
    <property type="entry name" value="Pyrv_kinase-like_dom_sf"/>
</dbReference>
<dbReference type="EMBL" id="CP059052">
    <property type="protein sequence ID" value="QLJ15945.1"/>
    <property type="molecule type" value="Genomic_DNA"/>
</dbReference>
<dbReference type="GO" id="GO:0046421">
    <property type="term" value="F:methylisocitrate lyase activity"/>
    <property type="evidence" value="ECO:0007669"/>
    <property type="project" value="TreeGrafter"/>
</dbReference>
<dbReference type="Pfam" id="PF13714">
    <property type="entry name" value="PEP_mutase"/>
    <property type="match status" value="1"/>
</dbReference>
<dbReference type="InterPro" id="IPR015813">
    <property type="entry name" value="Pyrv/PenolPyrv_kinase-like_dom"/>
</dbReference>
<dbReference type="SUPFAM" id="SSF51621">
    <property type="entry name" value="Phosphoenolpyruvate/pyruvate domain"/>
    <property type="match status" value="1"/>
</dbReference>
<dbReference type="InterPro" id="IPR039556">
    <property type="entry name" value="ICL/PEPM"/>
</dbReference>
<dbReference type="GO" id="GO:0046872">
    <property type="term" value="F:metal ion binding"/>
    <property type="evidence" value="ECO:0007669"/>
    <property type="project" value="UniProtKB-KW"/>
</dbReference>
<gene>
    <name evidence="2" type="ORF">H0H12_08450</name>
</gene>
<accession>A0A7D5W022</accession>
<dbReference type="Gene3D" id="3.20.20.60">
    <property type="entry name" value="Phosphoenolpyruvate-binding domains"/>
    <property type="match status" value="1"/>
</dbReference>
<organism evidence="2 3">
    <name type="scientific">Pseudomonas putida</name>
    <name type="common">Arthrobacter siderocapsulatus</name>
    <dbReference type="NCBI Taxonomy" id="303"/>
    <lineage>
        <taxon>Bacteria</taxon>
        <taxon>Pseudomonadati</taxon>
        <taxon>Pseudomonadota</taxon>
        <taxon>Gammaproteobacteria</taxon>
        <taxon>Pseudomonadales</taxon>
        <taxon>Pseudomonadaceae</taxon>
        <taxon>Pseudomonas</taxon>
    </lineage>
</organism>